<accession>A0A2P5AIU7</accession>
<keyword evidence="1" id="KW-0812">Transmembrane</keyword>
<name>A0A2P5AIU7_PARAD</name>
<gene>
    <name evidence="2" type="ORF">PanWU01x14_328350</name>
</gene>
<feature type="transmembrane region" description="Helical" evidence="1">
    <location>
        <begin position="40"/>
        <end position="66"/>
    </location>
</feature>
<dbReference type="AlphaFoldDB" id="A0A2P5AIU7"/>
<comment type="caution">
    <text evidence="2">The sequence shown here is derived from an EMBL/GenBank/DDBJ whole genome shotgun (WGS) entry which is preliminary data.</text>
</comment>
<keyword evidence="1" id="KW-1133">Transmembrane helix</keyword>
<evidence type="ECO:0000313" key="2">
    <source>
        <dbReference type="EMBL" id="PON36472.1"/>
    </source>
</evidence>
<dbReference type="EMBL" id="JXTB01000568">
    <property type="protein sequence ID" value="PON36472.1"/>
    <property type="molecule type" value="Genomic_DNA"/>
</dbReference>
<feature type="transmembrane region" description="Helical" evidence="1">
    <location>
        <begin position="9"/>
        <end position="28"/>
    </location>
</feature>
<sequence length="596" mass="63195">MALGTFPRTLFASSVISFVCISIFAWITTPGLELVHELSFPWYILVPASTVIVAVVVHILFIIFLLENRRVVLPQAQCSWANNLFDNIVFFSVVANDIYDSRSFVYLVISSSTLIFILSLFSVVKSTKFCLLDLFISFINPKFFIYFFKKRMIGLLVATGILSAILIIIRNDDNGYLMCFVANANNSLKEIFTTISTKAKNLLDFLLSFMALIFAREAKDGESCHDVDVESADGVTVLEGAGNNGEAIGGGDLLPGGDGTLIVLHAMESSTDRLNFTGSPVNDIAGYGEAIAASQCQHDGSVSDGGYNREVIHVGGGLKSGHGTVTVLAHQPHSMESSTHDQLGITATHFGIAGYGEAISAADQYCQDGAVVAADPRYNGDAISGDGFKSVDGAERQDTVAAIAGPRYTEEAVSASSFKIGDGTECWDSVALIADSRYTGEAIAAGIFKSGDGTVTVLVNQLHDTVTSTGQQEAMVAAEGRDGVTDFADVVYNYKGEVISGVGPKIGDDTVKVLVNVLLATESATCGHGEAITIEECPVFANPHNNEDAISGGGPKCQDGTVTVLVNRLQAMESSTDQLNITATAGETPLNPPLTL</sequence>
<feature type="transmembrane region" description="Helical" evidence="1">
    <location>
        <begin position="104"/>
        <end position="124"/>
    </location>
</feature>
<feature type="transmembrane region" description="Helical" evidence="1">
    <location>
        <begin position="152"/>
        <end position="169"/>
    </location>
</feature>
<protein>
    <submittedName>
        <fullName evidence="2">Uncharacterized protein</fullName>
    </submittedName>
</protein>
<evidence type="ECO:0000313" key="3">
    <source>
        <dbReference type="Proteomes" id="UP000237105"/>
    </source>
</evidence>
<dbReference type="OrthoDB" id="10340864at2759"/>
<evidence type="ECO:0000256" key="1">
    <source>
        <dbReference type="SAM" id="Phobius"/>
    </source>
</evidence>
<organism evidence="2 3">
    <name type="scientific">Parasponia andersonii</name>
    <name type="common">Sponia andersonii</name>
    <dbReference type="NCBI Taxonomy" id="3476"/>
    <lineage>
        <taxon>Eukaryota</taxon>
        <taxon>Viridiplantae</taxon>
        <taxon>Streptophyta</taxon>
        <taxon>Embryophyta</taxon>
        <taxon>Tracheophyta</taxon>
        <taxon>Spermatophyta</taxon>
        <taxon>Magnoliopsida</taxon>
        <taxon>eudicotyledons</taxon>
        <taxon>Gunneridae</taxon>
        <taxon>Pentapetalae</taxon>
        <taxon>rosids</taxon>
        <taxon>fabids</taxon>
        <taxon>Rosales</taxon>
        <taxon>Cannabaceae</taxon>
        <taxon>Parasponia</taxon>
    </lineage>
</organism>
<reference evidence="3" key="1">
    <citation type="submission" date="2016-06" db="EMBL/GenBank/DDBJ databases">
        <title>Parallel loss of symbiosis genes in relatives of nitrogen-fixing non-legume Parasponia.</title>
        <authorList>
            <person name="Van Velzen R."/>
            <person name="Holmer R."/>
            <person name="Bu F."/>
            <person name="Rutten L."/>
            <person name="Van Zeijl A."/>
            <person name="Liu W."/>
            <person name="Santuari L."/>
            <person name="Cao Q."/>
            <person name="Sharma T."/>
            <person name="Shen D."/>
            <person name="Roswanjaya Y."/>
            <person name="Wardhani T."/>
            <person name="Kalhor M.S."/>
            <person name="Jansen J."/>
            <person name="Van den Hoogen J."/>
            <person name="Gungor B."/>
            <person name="Hartog M."/>
            <person name="Hontelez J."/>
            <person name="Verver J."/>
            <person name="Yang W.-C."/>
            <person name="Schijlen E."/>
            <person name="Repin R."/>
            <person name="Schilthuizen M."/>
            <person name="Schranz E."/>
            <person name="Heidstra R."/>
            <person name="Miyata K."/>
            <person name="Fedorova E."/>
            <person name="Kohlen W."/>
            <person name="Bisseling T."/>
            <person name="Smit S."/>
            <person name="Geurts R."/>
        </authorList>
    </citation>
    <scope>NUCLEOTIDE SEQUENCE [LARGE SCALE GENOMIC DNA]</scope>
    <source>
        <strain evidence="3">cv. WU1-14</strain>
    </source>
</reference>
<dbReference type="Proteomes" id="UP000237105">
    <property type="component" value="Unassembled WGS sequence"/>
</dbReference>
<keyword evidence="3" id="KW-1185">Reference proteome</keyword>
<keyword evidence="1" id="KW-0472">Membrane</keyword>
<proteinExistence type="predicted"/>